<feature type="compositionally biased region" description="Low complexity" evidence="1">
    <location>
        <begin position="317"/>
        <end position="345"/>
    </location>
</feature>
<dbReference type="WBParaSite" id="TREG1_53650.1">
    <property type="protein sequence ID" value="TREG1_53650.1"/>
    <property type="gene ID" value="TREG1_53650"/>
</dbReference>
<organism evidence="2 3">
    <name type="scientific">Trichobilharzia regenti</name>
    <name type="common">Nasal bird schistosome</name>
    <dbReference type="NCBI Taxonomy" id="157069"/>
    <lineage>
        <taxon>Eukaryota</taxon>
        <taxon>Metazoa</taxon>
        <taxon>Spiralia</taxon>
        <taxon>Lophotrochozoa</taxon>
        <taxon>Platyhelminthes</taxon>
        <taxon>Trematoda</taxon>
        <taxon>Digenea</taxon>
        <taxon>Strigeidida</taxon>
        <taxon>Schistosomatoidea</taxon>
        <taxon>Schistosomatidae</taxon>
        <taxon>Trichobilharzia</taxon>
    </lineage>
</organism>
<accession>A0AA85JUI2</accession>
<feature type="region of interest" description="Disordered" evidence="1">
    <location>
        <begin position="234"/>
        <end position="254"/>
    </location>
</feature>
<evidence type="ECO:0000313" key="3">
    <source>
        <dbReference type="WBParaSite" id="TREG1_53650.1"/>
    </source>
</evidence>
<name>A0AA85JUI2_TRIRE</name>
<reference evidence="2" key="1">
    <citation type="submission" date="2022-06" db="EMBL/GenBank/DDBJ databases">
        <authorList>
            <person name="Berger JAMES D."/>
            <person name="Berger JAMES D."/>
        </authorList>
    </citation>
    <scope>NUCLEOTIDE SEQUENCE [LARGE SCALE GENOMIC DNA]</scope>
</reference>
<evidence type="ECO:0000313" key="2">
    <source>
        <dbReference type="Proteomes" id="UP000050795"/>
    </source>
</evidence>
<keyword evidence="2" id="KW-1185">Reference proteome</keyword>
<feature type="region of interest" description="Disordered" evidence="1">
    <location>
        <begin position="308"/>
        <end position="346"/>
    </location>
</feature>
<dbReference type="AlphaFoldDB" id="A0AA85JUI2"/>
<proteinExistence type="predicted"/>
<protein>
    <submittedName>
        <fullName evidence="3">Uncharacterized protein</fullName>
    </submittedName>
</protein>
<reference evidence="3" key="2">
    <citation type="submission" date="2023-11" db="UniProtKB">
        <authorList>
            <consortium name="WormBaseParasite"/>
        </authorList>
    </citation>
    <scope>IDENTIFICATION</scope>
</reference>
<feature type="region of interest" description="Disordered" evidence="1">
    <location>
        <begin position="373"/>
        <end position="430"/>
    </location>
</feature>
<sequence length="451" mass="51813">MFFGCPSPDTYRNNIHELRVKLYNNRSAMSILEQQSNGPEPYNALTKITKLQSENTALKQELRYVKECLSQVKANQKNHSHYDSQPYSEKLKQLGLKGLVNSLETELFEKDLSPRLQADLEAATIDQRGLRRKVNQLSEELCFLKGGSVHRITGDFPSGQLIRSNQFDTMSRYQKNCLNQKPISSILNTKLNKVTRRADRALSGSNRRFDPTAYVREKEKQREENALKRKLAHRQSLIGTASRSSSNLDHRYNSEAKNTNYTRFARTSRTSSPVFSSCESGLESISRTQQYSKINGKYDRIHSAYTTNNFNRSVGCSPRHSPLRSSRSPVNSYYSSNSPEPSYRNVNQMNNYLRNHNKHDSPTALNDINIYKSSKSRSNVENPRSSESCPNDNEMDSDYSMCSGRLSRRSQPTNRHIHSRKKPTPDVDKDLDEIDHRLNVLQGFFEKYLLS</sequence>
<dbReference type="Proteomes" id="UP000050795">
    <property type="component" value="Unassembled WGS sequence"/>
</dbReference>
<feature type="compositionally biased region" description="Polar residues" evidence="1">
    <location>
        <begin position="373"/>
        <end position="391"/>
    </location>
</feature>
<feature type="compositionally biased region" description="Polar residues" evidence="1">
    <location>
        <begin position="237"/>
        <end position="247"/>
    </location>
</feature>
<evidence type="ECO:0000256" key="1">
    <source>
        <dbReference type="SAM" id="MobiDB-lite"/>
    </source>
</evidence>